<dbReference type="GO" id="GO:0016887">
    <property type="term" value="F:ATP hydrolysis activity"/>
    <property type="evidence" value="ECO:0007669"/>
    <property type="project" value="InterPro"/>
</dbReference>
<feature type="chain" id="PRO_5042837471" description="AAA+ ATPase domain-containing protein" evidence="5">
    <location>
        <begin position="25"/>
        <end position="774"/>
    </location>
</feature>
<dbReference type="Gene3D" id="3.40.50.300">
    <property type="entry name" value="P-loop containing nucleotide triphosphate hydrolases"/>
    <property type="match status" value="2"/>
</dbReference>
<evidence type="ECO:0000256" key="5">
    <source>
        <dbReference type="SAM" id="SignalP"/>
    </source>
</evidence>
<dbReference type="CDD" id="cd19481">
    <property type="entry name" value="RecA-like_protease"/>
    <property type="match status" value="1"/>
</dbReference>
<dbReference type="SUPFAM" id="SSF52540">
    <property type="entry name" value="P-loop containing nucleoside triphosphate hydrolases"/>
    <property type="match status" value="2"/>
</dbReference>
<dbReference type="SMART" id="SM00382">
    <property type="entry name" value="AAA"/>
    <property type="match status" value="2"/>
</dbReference>
<dbReference type="Pfam" id="PF00004">
    <property type="entry name" value="AAA"/>
    <property type="match status" value="1"/>
</dbReference>
<feature type="signal peptide" evidence="5">
    <location>
        <begin position="1"/>
        <end position="24"/>
    </location>
</feature>
<evidence type="ECO:0000313" key="8">
    <source>
        <dbReference type="Proteomes" id="UP000216164"/>
    </source>
</evidence>
<evidence type="ECO:0000256" key="4">
    <source>
        <dbReference type="SAM" id="MobiDB-lite"/>
    </source>
</evidence>
<dbReference type="InterPro" id="IPR027417">
    <property type="entry name" value="P-loop_NTPase"/>
</dbReference>
<dbReference type="PANTHER" id="PTHR23073">
    <property type="entry name" value="26S PROTEASOME REGULATORY SUBUNIT"/>
    <property type="match status" value="1"/>
</dbReference>
<evidence type="ECO:0000259" key="6">
    <source>
        <dbReference type="SMART" id="SM00382"/>
    </source>
</evidence>
<dbReference type="Pfam" id="PF22977">
    <property type="entry name" value="WHD"/>
    <property type="match status" value="1"/>
</dbReference>
<evidence type="ECO:0000313" key="7">
    <source>
        <dbReference type="EMBL" id="OYQ09396.1"/>
    </source>
</evidence>
<comment type="similarity">
    <text evidence="1">Belongs to the AAA ATPase family.</text>
</comment>
<name>A0AAP7ZIT2_RALSL</name>
<dbReference type="InterPro" id="IPR050221">
    <property type="entry name" value="26S_Proteasome_ATPase"/>
</dbReference>
<organism evidence="7 8">
    <name type="scientific">Ralstonia solanacearum K60</name>
    <dbReference type="NCBI Taxonomy" id="1091042"/>
    <lineage>
        <taxon>Bacteria</taxon>
        <taxon>Pseudomonadati</taxon>
        <taxon>Pseudomonadota</taxon>
        <taxon>Betaproteobacteria</taxon>
        <taxon>Burkholderiales</taxon>
        <taxon>Burkholderiaceae</taxon>
        <taxon>Ralstonia</taxon>
        <taxon>Ralstonia solanacearum species complex</taxon>
    </lineage>
</organism>
<comment type="caution">
    <text evidence="7">The sequence shown here is derived from an EMBL/GenBank/DDBJ whole genome shotgun (WGS) entry which is preliminary data.</text>
</comment>
<feature type="domain" description="AAA+ ATPase" evidence="6">
    <location>
        <begin position="551"/>
        <end position="683"/>
    </location>
</feature>
<feature type="domain" description="AAA+ ATPase" evidence="6">
    <location>
        <begin position="306"/>
        <end position="426"/>
    </location>
</feature>
<dbReference type="InterPro" id="IPR003593">
    <property type="entry name" value="AAA+_ATPase"/>
</dbReference>
<dbReference type="EMBL" id="NCTK01000002">
    <property type="protein sequence ID" value="OYQ09396.1"/>
    <property type="molecule type" value="Genomic_DNA"/>
</dbReference>
<proteinExistence type="inferred from homology"/>
<evidence type="ECO:0000256" key="2">
    <source>
        <dbReference type="ARBA" id="ARBA00022741"/>
    </source>
</evidence>
<dbReference type="GO" id="GO:0005524">
    <property type="term" value="F:ATP binding"/>
    <property type="evidence" value="ECO:0007669"/>
    <property type="project" value="UniProtKB-KW"/>
</dbReference>
<reference evidence="7 8" key="1">
    <citation type="submission" date="2017-04" db="EMBL/GenBank/DDBJ databases">
        <title>Genome Announcement: Closed genomes of Ralstonia solanacearum strains K60, UW551, and UW700.</title>
        <authorList>
            <person name="Hayes M."/>
            <person name="Macintyre A.M."/>
            <person name="Allen C."/>
        </authorList>
    </citation>
    <scope>NUCLEOTIDE SEQUENCE [LARGE SCALE GENOMIC DNA]</scope>
    <source>
        <strain evidence="7 8">UW25</strain>
    </source>
</reference>
<accession>A0AAP7ZIT2</accession>
<sequence length="774" mass="84121">MKLPPKACSAVVCCVGACWSMARSCFIAGPAIPTAMTAPLTQTTERAMTNRPHNPPQTAMPDADSTAGELGTPIGMGTPHQALTAAMRCLDALLGVAIEHQARRLGPASLLDPWLGMHMDHADVQRLLVEQSPHALTADACAADLLAPAMREVPGLRHLSNILALTNIDLAALLIALAPDVDLRYERIYGYLQDDITRKRPSLDLIANLLAADPAQRLAVCARFEYAAPLRVHNLIAKALEHPRSPLAQDWCVDPIWRTWLLQGSLADALESAAMTHERRNTPNMLALEPATRAVLEQVCELATTVPLRLCLLGEHGAGKHEVARAVAHRLNLELVPIDLRDVQSCAELAAMVERAARAACLLGGLLYVRGVSSLEQRDVQLLRTLTTALDAAPCHLVLSCVTPLPPVHAGTLPLLRVELHFPAAASRHLLWQRAMQHVGAELSDEDLATLAARFSLSGPQIFQAAAEAHMLALTQRSGTLGYQDIAAAVRRQCGGELSRMATRITPQADFSNLVAPIEVQTQLREICARVATRDTVAHEWAQDSVHARTTGVTALFVGPSGTGKTLSAEALARELGLDLYRIDLAGIVSKYIGETEKNLDRVFTAAAHANAVLFFDEADALFGKRSEVKDAHDRYANIEVAYLLQKMEQFDGLAILATNLKQNLDDAFARRLTFTLNFPFPEQPERERLWHALWPPAAPMADDVDLAWFAREFRLSGGNIRNIVLAAAHLAAADGRVVTRAHLLHATRREFQKLGKNLVHAETAAAPADRRAA</sequence>
<evidence type="ECO:0000256" key="3">
    <source>
        <dbReference type="ARBA" id="ARBA00022840"/>
    </source>
</evidence>
<keyword evidence="3" id="KW-0067">ATP-binding</keyword>
<keyword evidence="2" id="KW-0547">Nucleotide-binding</keyword>
<dbReference type="InterPro" id="IPR003959">
    <property type="entry name" value="ATPase_AAA_core"/>
</dbReference>
<feature type="region of interest" description="Disordered" evidence="4">
    <location>
        <begin position="47"/>
        <end position="70"/>
    </location>
</feature>
<dbReference type="AlphaFoldDB" id="A0AAP7ZIT2"/>
<dbReference type="InterPro" id="IPR054472">
    <property type="entry name" value="WHD"/>
</dbReference>
<evidence type="ECO:0000256" key="1">
    <source>
        <dbReference type="ARBA" id="ARBA00006914"/>
    </source>
</evidence>
<protein>
    <recommendedName>
        <fullName evidence="6">AAA+ ATPase domain-containing protein</fullName>
    </recommendedName>
</protein>
<dbReference type="Proteomes" id="UP000216164">
    <property type="component" value="Unassembled WGS sequence"/>
</dbReference>
<keyword evidence="5" id="KW-0732">Signal</keyword>
<gene>
    <name evidence="7" type="ORF">B7R77_20955</name>
</gene>